<accession>A0AAJ0CQY0</accession>
<feature type="region of interest" description="Disordered" evidence="1">
    <location>
        <begin position="29"/>
        <end position="164"/>
    </location>
</feature>
<feature type="signal peptide" evidence="2">
    <location>
        <begin position="1"/>
        <end position="17"/>
    </location>
</feature>
<evidence type="ECO:0000313" key="4">
    <source>
        <dbReference type="Proteomes" id="UP001251528"/>
    </source>
</evidence>
<feature type="compositionally biased region" description="Polar residues" evidence="1">
    <location>
        <begin position="75"/>
        <end position="84"/>
    </location>
</feature>
<keyword evidence="2" id="KW-0732">Signal</keyword>
<evidence type="ECO:0000256" key="2">
    <source>
        <dbReference type="SAM" id="SignalP"/>
    </source>
</evidence>
<reference evidence="3" key="1">
    <citation type="submission" date="2023-06" db="EMBL/GenBank/DDBJ databases">
        <title>Conoideocrella luteorostrata (Hypocreales: Clavicipitaceae), a potential biocontrol fungus for elongate hemlock scale in United States Christmas tree production areas.</title>
        <authorList>
            <person name="Barrett H."/>
            <person name="Lovett B."/>
            <person name="Macias A.M."/>
            <person name="Stajich J.E."/>
            <person name="Kasson M.T."/>
        </authorList>
    </citation>
    <scope>NUCLEOTIDE SEQUENCE</scope>
    <source>
        <strain evidence="3">ARSEF 14590</strain>
    </source>
</reference>
<comment type="caution">
    <text evidence="3">The sequence shown here is derived from an EMBL/GenBank/DDBJ whole genome shotgun (WGS) entry which is preliminary data.</text>
</comment>
<gene>
    <name evidence="3" type="ORF">QQS21_005228</name>
</gene>
<dbReference type="EMBL" id="JASWJB010000084">
    <property type="protein sequence ID" value="KAK2600064.1"/>
    <property type="molecule type" value="Genomic_DNA"/>
</dbReference>
<organism evidence="3 4">
    <name type="scientific">Conoideocrella luteorostrata</name>
    <dbReference type="NCBI Taxonomy" id="1105319"/>
    <lineage>
        <taxon>Eukaryota</taxon>
        <taxon>Fungi</taxon>
        <taxon>Dikarya</taxon>
        <taxon>Ascomycota</taxon>
        <taxon>Pezizomycotina</taxon>
        <taxon>Sordariomycetes</taxon>
        <taxon>Hypocreomycetidae</taxon>
        <taxon>Hypocreales</taxon>
        <taxon>Clavicipitaceae</taxon>
        <taxon>Conoideocrella</taxon>
    </lineage>
</organism>
<proteinExistence type="predicted"/>
<dbReference type="AlphaFoldDB" id="A0AAJ0CQY0"/>
<keyword evidence="4" id="KW-1185">Reference proteome</keyword>
<evidence type="ECO:0000313" key="3">
    <source>
        <dbReference type="EMBL" id="KAK2600064.1"/>
    </source>
</evidence>
<evidence type="ECO:0000256" key="1">
    <source>
        <dbReference type="SAM" id="MobiDB-lite"/>
    </source>
</evidence>
<name>A0AAJ0CQY0_9HYPO</name>
<sequence>MKLYVAILPLLGACGLAIPIGGSVSSSLGDALSRHGRNSQSRGLQEAKRQEDLPPPCPPEGFLTDNNGAPVPCTLQETQPQTGSNTGGGGGGGGGGGSGGAGRAAQFNQGQSGSGFGSPFDVAPSDNVAPQFNGPSPVNGPPQFNGPPQGGFDGFLPPGNPFEG</sequence>
<protein>
    <submittedName>
        <fullName evidence="3">Uncharacterized protein</fullName>
    </submittedName>
</protein>
<dbReference type="Proteomes" id="UP001251528">
    <property type="component" value="Unassembled WGS sequence"/>
</dbReference>
<feature type="chain" id="PRO_5042537115" evidence="2">
    <location>
        <begin position="18"/>
        <end position="164"/>
    </location>
</feature>
<feature type="compositionally biased region" description="Gly residues" evidence="1">
    <location>
        <begin position="85"/>
        <end position="102"/>
    </location>
</feature>